<dbReference type="PRINTS" id="PR00411">
    <property type="entry name" value="PNDRDTASEI"/>
</dbReference>
<evidence type="ECO:0000313" key="3">
    <source>
        <dbReference type="EMBL" id="TPG59053.1"/>
    </source>
</evidence>
<organism evidence="3 4">
    <name type="scientific">Muricoccus nepalensis</name>
    <dbReference type="NCBI Taxonomy" id="1854500"/>
    <lineage>
        <taxon>Bacteria</taxon>
        <taxon>Pseudomonadati</taxon>
        <taxon>Pseudomonadota</taxon>
        <taxon>Alphaproteobacteria</taxon>
        <taxon>Acetobacterales</taxon>
        <taxon>Roseomonadaceae</taxon>
        <taxon>Muricoccus</taxon>
    </lineage>
</organism>
<dbReference type="InterPro" id="IPR038732">
    <property type="entry name" value="HpyO/CreE_NAD-binding"/>
</dbReference>
<dbReference type="InterPro" id="IPR036188">
    <property type="entry name" value="FAD/NAD-bd_sf"/>
</dbReference>
<dbReference type="GO" id="GO:0050660">
    <property type="term" value="F:flavin adenine dinucleotide binding"/>
    <property type="evidence" value="ECO:0007669"/>
    <property type="project" value="TreeGrafter"/>
</dbReference>
<dbReference type="SUPFAM" id="SSF51905">
    <property type="entry name" value="FAD/NAD(P)-binding domain"/>
    <property type="match status" value="1"/>
</dbReference>
<dbReference type="OrthoDB" id="8671611at2"/>
<keyword evidence="4" id="KW-1185">Reference proteome</keyword>
<gene>
    <name evidence="3" type="ORF">EAH89_06770</name>
</gene>
<dbReference type="Gene3D" id="3.50.50.60">
    <property type="entry name" value="FAD/NAD(P)-binding domain"/>
    <property type="match status" value="1"/>
</dbReference>
<dbReference type="PANTHER" id="PTHR43539:SF91">
    <property type="entry name" value="FAD-DEPENDENT URATE HYDROXYLASE"/>
    <property type="match status" value="1"/>
</dbReference>
<keyword evidence="1" id="KW-0560">Oxidoreductase</keyword>
<name>A0A502GEB8_9PROT</name>
<reference evidence="3 4" key="1">
    <citation type="journal article" date="2019" name="Environ. Microbiol.">
        <title>Species interactions and distinct microbial communities in high Arctic permafrost affected cryosols are associated with the CH4 and CO2 gas fluxes.</title>
        <authorList>
            <person name="Altshuler I."/>
            <person name="Hamel J."/>
            <person name="Turney S."/>
            <person name="Magnuson E."/>
            <person name="Levesque R."/>
            <person name="Greer C."/>
            <person name="Whyte L.G."/>
        </authorList>
    </citation>
    <scope>NUCLEOTIDE SEQUENCE [LARGE SCALE GENOMIC DNA]</scope>
    <source>
        <strain evidence="3 4">S9.3B</strain>
    </source>
</reference>
<sequence>MSGTGLAALEARLRRDLELLELPAKPWVPERRAEGQPVLDVAIVGAGMAGLAAAAALRLDGVERVQVLDRAPEGREGPWVTYARMETLRSPKGLAGPALGLPSLTFRAFFEAQHGAAAWDALGKIPRALWMDYLTWYRRAMALPVRNGVEVALIRPREDGLLALDLAGGESLLCRRVVLASGRDGLGSHFVPGMARGVDRRFWAHSREAINFAALRGKRVGVVGAGASAMDNAATALEAGAGALHLFVRRPALPRVNKFTGIGSQGVVHGFAALPDEWKWRFLHHAGAAQTPPPRDSTLRVSRHPQARLHLACPVTGLREAGGGIVVETPQGGFALDFLIFATGFRVALEERPELALLAPHIRLWRDRFPSPAGQESEELATSPDLAPDFSFQEKRPGECPALARVHAFNYPATLSHGKLTGDIPAISAGAQRLSRAIAAALFVEDREAHFERLVAYDTPELLGDEWPEREAAE</sequence>
<dbReference type="Pfam" id="PF13454">
    <property type="entry name" value="NAD_binding_9"/>
    <property type="match status" value="1"/>
</dbReference>
<accession>A0A502GEB8</accession>
<protein>
    <submittedName>
        <fullName evidence="3">NAD(P)/FAD-dependent oxidoreductase</fullName>
    </submittedName>
</protein>
<feature type="domain" description="FAD-dependent urate hydroxylase HpyO/Asp monooxygenase CreE-like FAD/NAD(P)-binding" evidence="2">
    <location>
        <begin position="42"/>
        <end position="182"/>
    </location>
</feature>
<evidence type="ECO:0000259" key="2">
    <source>
        <dbReference type="Pfam" id="PF13454"/>
    </source>
</evidence>
<dbReference type="AlphaFoldDB" id="A0A502GEB8"/>
<evidence type="ECO:0000313" key="4">
    <source>
        <dbReference type="Proteomes" id="UP000317078"/>
    </source>
</evidence>
<dbReference type="GO" id="GO:0004497">
    <property type="term" value="F:monooxygenase activity"/>
    <property type="evidence" value="ECO:0007669"/>
    <property type="project" value="TreeGrafter"/>
</dbReference>
<comment type="caution">
    <text evidence="3">The sequence shown here is derived from an EMBL/GenBank/DDBJ whole genome shotgun (WGS) entry which is preliminary data.</text>
</comment>
<dbReference type="Proteomes" id="UP000317078">
    <property type="component" value="Unassembled WGS sequence"/>
</dbReference>
<dbReference type="PANTHER" id="PTHR43539">
    <property type="entry name" value="FLAVIN-BINDING MONOOXYGENASE-LIKE PROTEIN (AFU_ORTHOLOGUE AFUA_4G09220)"/>
    <property type="match status" value="1"/>
</dbReference>
<evidence type="ECO:0000256" key="1">
    <source>
        <dbReference type="ARBA" id="ARBA00023002"/>
    </source>
</evidence>
<dbReference type="InterPro" id="IPR050982">
    <property type="entry name" value="Auxin_biosynth/cation_transpt"/>
</dbReference>
<dbReference type="RefSeq" id="WP_140882039.1">
    <property type="nucleotide sequence ID" value="NZ_RCZP01000004.1"/>
</dbReference>
<proteinExistence type="predicted"/>
<dbReference type="EMBL" id="RCZP01000004">
    <property type="protein sequence ID" value="TPG59053.1"/>
    <property type="molecule type" value="Genomic_DNA"/>
</dbReference>